<proteinExistence type="predicted"/>
<accession>A0A1W1UNA2</accession>
<sequence>MTTTHRAPSQMTEQEWQAFVAEARQRLAEWQRRRRGQLELHPALTAPSAKACA</sequence>
<name>A0A1W1UNA2_9DEIO</name>
<keyword evidence="2" id="KW-1185">Reference proteome</keyword>
<reference evidence="1 2" key="1">
    <citation type="submission" date="2017-04" db="EMBL/GenBank/DDBJ databases">
        <authorList>
            <person name="Afonso C.L."/>
            <person name="Miller P.J."/>
            <person name="Scott M.A."/>
            <person name="Spackman E."/>
            <person name="Goraichik I."/>
            <person name="Dimitrov K.M."/>
            <person name="Suarez D.L."/>
            <person name="Swayne D.E."/>
        </authorList>
    </citation>
    <scope>NUCLEOTIDE SEQUENCE [LARGE SCALE GENOMIC DNA]</scope>
    <source>
        <strain evidence="1 2">KR-140</strain>
    </source>
</reference>
<dbReference type="AlphaFoldDB" id="A0A1W1UNA2"/>
<protein>
    <submittedName>
        <fullName evidence="1">Uncharacterized protein</fullName>
    </submittedName>
</protein>
<organism evidence="1 2">
    <name type="scientific">Deinococcus hopiensis KR-140</name>
    <dbReference type="NCBI Taxonomy" id="695939"/>
    <lineage>
        <taxon>Bacteria</taxon>
        <taxon>Thermotogati</taxon>
        <taxon>Deinococcota</taxon>
        <taxon>Deinococci</taxon>
        <taxon>Deinococcales</taxon>
        <taxon>Deinococcaceae</taxon>
        <taxon>Deinococcus</taxon>
    </lineage>
</organism>
<evidence type="ECO:0000313" key="1">
    <source>
        <dbReference type="EMBL" id="SMB82572.1"/>
    </source>
</evidence>
<dbReference type="Proteomes" id="UP000192582">
    <property type="component" value="Unassembled WGS sequence"/>
</dbReference>
<dbReference type="EMBL" id="FWWU01000006">
    <property type="protein sequence ID" value="SMB82572.1"/>
    <property type="molecule type" value="Genomic_DNA"/>
</dbReference>
<evidence type="ECO:0000313" key="2">
    <source>
        <dbReference type="Proteomes" id="UP000192582"/>
    </source>
</evidence>
<dbReference type="RefSeq" id="WP_170928489.1">
    <property type="nucleotide sequence ID" value="NZ_FWWU01000006.1"/>
</dbReference>
<gene>
    <name evidence="1" type="ORF">SAMN00790413_04068</name>
</gene>